<keyword evidence="1" id="KW-0812">Transmembrane</keyword>
<reference evidence="2 3" key="1">
    <citation type="submission" date="2018-09" db="EMBL/GenBank/DDBJ databases">
        <title>A clostridial neurotoxin that targets Anopheles mosquitoes.</title>
        <authorList>
            <person name="Contreras E."/>
            <person name="Masuyer G."/>
            <person name="Qureshi N."/>
            <person name="Chawla S."/>
            <person name="Lim H.L."/>
            <person name="Chen J."/>
            <person name="Stenmark P."/>
            <person name="Gill S."/>
        </authorList>
    </citation>
    <scope>NUCLEOTIDE SEQUENCE [LARGE SCALE GENOMIC DNA]</scope>
    <source>
        <strain evidence="2 3">Cbm</strain>
    </source>
</reference>
<evidence type="ECO:0000313" key="3">
    <source>
        <dbReference type="Proteomes" id="UP000326961"/>
    </source>
</evidence>
<accession>A0A5P3XF18</accession>
<gene>
    <name evidence="2" type="ORF">D4A35_08270</name>
</gene>
<organism evidence="2 3">
    <name type="scientific">Paraclostridium bifermentans</name>
    <name type="common">Clostridium bifermentans</name>
    <dbReference type="NCBI Taxonomy" id="1490"/>
    <lineage>
        <taxon>Bacteria</taxon>
        <taxon>Bacillati</taxon>
        <taxon>Bacillota</taxon>
        <taxon>Clostridia</taxon>
        <taxon>Peptostreptococcales</taxon>
        <taxon>Peptostreptococcaceae</taxon>
        <taxon>Paraclostridium</taxon>
    </lineage>
</organism>
<dbReference type="Proteomes" id="UP000326961">
    <property type="component" value="Chromosome"/>
</dbReference>
<dbReference type="RefSeq" id="WP_191973603.1">
    <property type="nucleotide sequence ID" value="NZ_CP032452.1"/>
</dbReference>
<feature type="transmembrane region" description="Helical" evidence="1">
    <location>
        <begin position="36"/>
        <end position="56"/>
    </location>
</feature>
<proteinExistence type="predicted"/>
<protein>
    <submittedName>
        <fullName evidence="2">Uncharacterized protein</fullName>
    </submittedName>
</protein>
<keyword evidence="1" id="KW-1133">Transmembrane helix</keyword>
<keyword evidence="1" id="KW-0472">Membrane</keyword>
<sequence length="72" mass="8308">MNYKAIPKTTKIGSIIFLWLKLSISTLLMKLMCIKMFLVLVGIAVTLHITTIKTLSVEELKELNNMYSNERY</sequence>
<name>A0A5P3XF18_PARBF</name>
<evidence type="ECO:0000256" key="1">
    <source>
        <dbReference type="SAM" id="Phobius"/>
    </source>
</evidence>
<dbReference type="AlphaFoldDB" id="A0A5P3XF18"/>
<feature type="transmembrane region" description="Helical" evidence="1">
    <location>
        <begin position="12"/>
        <end position="29"/>
    </location>
</feature>
<evidence type="ECO:0000313" key="2">
    <source>
        <dbReference type="EMBL" id="QEZ68928.1"/>
    </source>
</evidence>
<dbReference type="EMBL" id="CP032452">
    <property type="protein sequence ID" value="QEZ68928.1"/>
    <property type="molecule type" value="Genomic_DNA"/>
</dbReference>